<dbReference type="GO" id="GO:0005524">
    <property type="term" value="F:ATP binding"/>
    <property type="evidence" value="ECO:0007669"/>
    <property type="project" value="UniProtKB-KW"/>
</dbReference>
<dbReference type="PROSITE" id="PS50893">
    <property type="entry name" value="ABC_TRANSPORTER_2"/>
    <property type="match status" value="1"/>
</dbReference>
<feature type="non-terminal residue" evidence="7">
    <location>
        <position position="1"/>
    </location>
</feature>
<gene>
    <name evidence="7" type="ORF">SAMN05444370_1591</name>
</gene>
<dbReference type="GO" id="GO:0016887">
    <property type="term" value="F:ATP hydrolysis activity"/>
    <property type="evidence" value="ECO:0007669"/>
    <property type="project" value="InterPro"/>
</dbReference>
<proteinExistence type="inferred from homology"/>
<name>A0A1H4GG69_9RHOB</name>
<dbReference type="PROSITE" id="PS00211">
    <property type="entry name" value="ABC_TRANSPORTER_1"/>
    <property type="match status" value="1"/>
</dbReference>
<dbReference type="InterPro" id="IPR050763">
    <property type="entry name" value="ABC_transporter_ATP-binding"/>
</dbReference>
<evidence type="ECO:0000256" key="2">
    <source>
        <dbReference type="ARBA" id="ARBA00022448"/>
    </source>
</evidence>
<dbReference type="InterPro" id="IPR027417">
    <property type="entry name" value="P-loop_NTPase"/>
</dbReference>
<keyword evidence="2" id="KW-0813">Transport</keyword>
<evidence type="ECO:0000256" key="3">
    <source>
        <dbReference type="ARBA" id="ARBA00022458"/>
    </source>
</evidence>
<keyword evidence="3" id="KW-0536">Nodulation</keyword>
<dbReference type="SUPFAM" id="SSF52540">
    <property type="entry name" value="P-loop containing nucleoside triphosphate hydrolases"/>
    <property type="match status" value="1"/>
</dbReference>
<comment type="similarity">
    <text evidence="1">Belongs to the ABC transporter superfamily.</text>
</comment>
<dbReference type="OrthoDB" id="9778547at2"/>
<dbReference type="SMART" id="SM00382">
    <property type="entry name" value="AAA"/>
    <property type="match status" value="1"/>
</dbReference>
<protein>
    <submittedName>
        <fullName evidence="7">ABC-2 type transport system ATP-binding protein</fullName>
    </submittedName>
</protein>
<dbReference type="Gene3D" id="3.40.50.300">
    <property type="entry name" value="P-loop containing nucleotide triphosphate hydrolases"/>
    <property type="match status" value="1"/>
</dbReference>
<dbReference type="STRING" id="89524.SAMN05444370_1591"/>
<evidence type="ECO:0000259" key="6">
    <source>
        <dbReference type="PROSITE" id="PS50893"/>
    </source>
</evidence>
<feature type="domain" description="ABC transporter" evidence="6">
    <location>
        <begin position="2"/>
        <end position="224"/>
    </location>
</feature>
<evidence type="ECO:0000313" key="7">
    <source>
        <dbReference type="EMBL" id="SEB07878.1"/>
    </source>
</evidence>
<dbReference type="InterPro" id="IPR003439">
    <property type="entry name" value="ABC_transporter-like_ATP-bd"/>
</dbReference>
<keyword evidence="4" id="KW-0547">Nucleotide-binding</keyword>
<evidence type="ECO:0000256" key="1">
    <source>
        <dbReference type="ARBA" id="ARBA00005417"/>
    </source>
</evidence>
<dbReference type="InterPro" id="IPR017871">
    <property type="entry name" value="ABC_transporter-like_CS"/>
</dbReference>
<keyword evidence="8" id="KW-1185">Reference proteome</keyword>
<dbReference type="Pfam" id="PF00005">
    <property type="entry name" value="ABC_tran"/>
    <property type="match status" value="1"/>
</dbReference>
<accession>A0A1H4GG69</accession>
<dbReference type="NCBIfam" id="TIGR03864">
    <property type="entry name" value="PQQ_ABC_ATP"/>
    <property type="match status" value="1"/>
</dbReference>
<dbReference type="PANTHER" id="PTHR42711:SF5">
    <property type="entry name" value="ABC TRANSPORTER ATP-BINDING PROTEIN NATA"/>
    <property type="match status" value="1"/>
</dbReference>
<evidence type="ECO:0000256" key="5">
    <source>
        <dbReference type="ARBA" id="ARBA00022840"/>
    </source>
</evidence>
<sequence length="229" mass="23882">HAFGRTRALDDVSFSAPRGAFTALLGVNGAGKSTLFNLVTRLFDTQSGEIAVCGHDVRAAPTAALRRLGVVFQSRALDPNLTVAQNIVYHGALHGLGRRAALARGEAVLARVAMAERMGDRVGRLSGGQARRVEIARALLHRPELLLCDEATVGLDVQSRTAIVADVHRLAADEGAGVLWASHLIDEVAAGDRVVVLHKGRVLAEGPAAEVAGGRPLTDAFLALTGAAA</sequence>
<keyword evidence="5 7" id="KW-0067">ATP-binding</keyword>
<dbReference type="InterPro" id="IPR022467">
    <property type="entry name" value="ABC_transprt_ATP-bd_su_PQQ"/>
</dbReference>
<dbReference type="AlphaFoldDB" id="A0A1H4GG69"/>
<reference evidence="7 8" key="1">
    <citation type="submission" date="2016-10" db="EMBL/GenBank/DDBJ databases">
        <authorList>
            <person name="de Groot N.N."/>
        </authorList>
    </citation>
    <scope>NUCLEOTIDE SEQUENCE [LARGE SCALE GENOMIC DNA]</scope>
    <source>
        <strain evidence="7 8">DSM 15345</strain>
    </source>
</reference>
<evidence type="ECO:0000313" key="8">
    <source>
        <dbReference type="Proteomes" id="UP000198703"/>
    </source>
</evidence>
<dbReference type="RefSeq" id="WP_139284204.1">
    <property type="nucleotide sequence ID" value="NZ_FNQM01000059.1"/>
</dbReference>
<dbReference type="PANTHER" id="PTHR42711">
    <property type="entry name" value="ABC TRANSPORTER ATP-BINDING PROTEIN"/>
    <property type="match status" value="1"/>
</dbReference>
<organism evidence="7 8">
    <name type="scientific">Rubrimonas cliftonensis</name>
    <dbReference type="NCBI Taxonomy" id="89524"/>
    <lineage>
        <taxon>Bacteria</taxon>
        <taxon>Pseudomonadati</taxon>
        <taxon>Pseudomonadota</taxon>
        <taxon>Alphaproteobacteria</taxon>
        <taxon>Rhodobacterales</taxon>
        <taxon>Paracoccaceae</taxon>
        <taxon>Rubrimonas</taxon>
    </lineage>
</organism>
<dbReference type="Proteomes" id="UP000198703">
    <property type="component" value="Unassembled WGS sequence"/>
</dbReference>
<evidence type="ECO:0000256" key="4">
    <source>
        <dbReference type="ARBA" id="ARBA00022741"/>
    </source>
</evidence>
<dbReference type="EMBL" id="FNQM01000059">
    <property type="protein sequence ID" value="SEB07878.1"/>
    <property type="molecule type" value="Genomic_DNA"/>
</dbReference>
<dbReference type="InterPro" id="IPR003593">
    <property type="entry name" value="AAA+_ATPase"/>
</dbReference>